<feature type="repeat" description="PPR" evidence="3">
    <location>
        <begin position="504"/>
        <end position="538"/>
    </location>
</feature>
<dbReference type="Proteomes" id="UP000298416">
    <property type="component" value="Unassembled WGS sequence"/>
</dbReference>
<dbReference type="Gene3D" id="1.25.40.10">
    <property type="entry name" value="Tetratricopeptide repeat domain"/>
    <property type="match status" value="4"/>
</dbReference>
<reference evidence="4" key="2">
    <citation type="submission" date="2020-08" db="EMBL/GenBank/DDBJ databases">
        <title>Plant Genome Project.</title>
        <authorList>
            <person name="Zhang R.-G."/>
        </authorList>
    </citation>
    <scope>NUCLEOTIDE SEQUENCE</scope>
    <source>
        <strain evidence="4">Huo1</strain>
        <tissue evidence="4">Leaf</tissue>
    </source>
</reference>
<reference evidence="4" key="1">
    <citation type="submission" date="2018-01" db="EMBL/GenBank/DDBJ databases">
        <authorList>
            <person name="Mao J.F."/>
        </authorList>
    </citation>
    <scope>NUCLEOTIDE SEQUENCE</scope>
    <source>
        <strain evidence="4">Huo1</strain>
        <tissue evidence="4">Leaf</tissue>
    </source>
</reference>
<feature type="repeat" description="PPR" evidence="3">
    <location>
        <begin position="175"/>
        <end position="209"/>
    </location>
</feature>
<feature type="repeat" description="PPR" evidence="3">
    <location>
        <begin position="541"/>
        <end position="575"/>
    </location>
</feature>
<dbReference type="EMBL" id="PNBA02000001">
    <property type="protein sequence ID" value="KAG6437281.1"/>
    <property type="molecule type" value="Genomic_DNA"/>
</dbReference>
<comment type="similarity">
    <text evidence="1">Belongs to the PPR family. P subfamily.</text>
</comment>
<feature type="repeat" description="PPR" evidence="3">
    <location>
        <begin position="364"/>
        <end position="398"/>
    </location>
</feature>
<comment type="caution">
    <text evidence="4">The sequence shown here is derived from an EMBL/GenBank/DDBJ whole genome shotgun (WGS) entry which is preliminary data.</text>
</comment>
<accession>A0A8X8YVV4</accession>
<dbReference type="AlphaFoldDB" id="A0A8X8YVV4"/>
<dbReference type="Pfam" id="PF12854">
    <property type="entry name" value="PPR_1"/>
    <property type="match status" value="2"/>
</dbReference>
<dbReference type="Pfam" id="PF01535">
    <property type="entry name" value="PPR"/>
    <property type="match status" value="1"/>
</dbReference>
<organism evidence="4">
    <name type="scientific">Salvia splendens</name>
    <name type="common">Scarlet sage</name>
    <dbReference type="NCBI Taxonomy" id="180675"/>
    <lineage>
        <taxon>Eukaryota</taxon>
        <taxon>Viridiplantae</taxon>
        <taxon>Streptophyta</taxon>
        <taxon>Embryophyta</taxon>
        <taxon>Tracheophyta</taxon>
        <taxon>Spermatophyta</taxon>
        <taxon>Magnoliopsida</taxon>
        <taxon>eudicotyledons</taxon>
        <taxon>Gunneridae</taxon>
        <taxon>Pentapetalae</taxon>
        <taxon>asterids</taxon>
        <taxon>lamiids</taxon>
        <taxon>Lamiales</taxon>
        <taxon>Lamiaceae</taxon>
        <taxon>Nepetoideae</taxon>
        <taxon>Mentheae</taxon>
        <taxon>Salviinae</taxon>
        <taxon>Salvia</taxon>
        <taxon>Salvia subgen. Calosphace</taxon>
        <taxon>core Calosphace</taxon>
    </lineage>
</organism>
<protein>
    <recommendedName>
        <fullName evidence="6">Pentatricopeptide repeat-containing protein</fullName>
    </recommendedName>
</protein>
<proteinExistence type="inferred from homology"/>
<dbReference type="InterPro" id="IPR011990">
    <property type="entry name" value="TPR-like_helical_dom_sf"/>
</dbReference>
<gene>
    <name evidence="4" type="ORF">SASPL_102194</name>
</gene>
<dbReference type="PANTHER" id="PTHR47941">
    <property type="entry name" value="PENTATRICOPEPTIDE REPEAT-CONTAINING PROTEIN 3, MITOCHONDRIAL"/>
    <property type="match status" value="1"/>
</dbReference>
<evidence type="ECO:0008006" key="6">
    <source>
        <dbReference type="Google" id="ProtNLM"/>
    </source>
</evidence>
<evidence type="ECO:0000256" key="3">
    <source>
        <dbReference type="PROSITE-ProRule" id="PRU00708"/>
    </source>
</evidence>
<evidence type="ECO:0000256" key="2">
    <source>
        <dbReference type="ARBA" id="ARBA00022737"/>
    </source>
</evidence>
<evidence type="ECO:0000313" key="4">
    <source>
        <dbReference type="EMBL" id="KAG6437281.1"/>
    </source>
</evidence>
<evidence type="ECO:0000256" key="1">
    <source>
        <dbReference type="ARBA" id="ARBA00007626"/>
    </source>
</evidence>
<feature type="repeat" description="PPR" evidence="3">
    <location>
        <begin position="329"/>
        <end position="363"/>
    </location>
</feature>
<name>A0A8X8YVV4_SALSN</name>
<feature type="repeat" description="PPR" evidence="3">
    <location>
        <begin position="245"/>
        <end position="279"/>
    </location>
</feature>
<dbReference type="NCBIfam" id="TIGR00756">
    <property type="entry name" value="PPR"/>
    <property type="match status" value="9"/>
</dbReference>
<evidence type="ECO:0000313" key="5">
    <source>
        <dbReference type="Proteomes" id="UP000298416"/>
    </source>
</evidence>
<keyword evidence="5" id="KW-1185">Reference proteome</keyword>
<keyword evidence="2" id="KW-0677">Repeat</keyword>
<feature type="repeat" description="PPR" evidence="3">
    <location>
        <begin position="469"/>
        <end position="503"/>
    </location>
</feature>
<feature type="repeat" description="PPR" evidence="3">
    <location>
        <begin position="399"/>
        <end position="433"/>
    </location>
</feature>
<dbReference type="InterPro" id="IPR002885">
    <property type="entry name" value="PPR_rpt"/>
</dbReference>
<feature type="repeat" description="PPR" evidence="3">
    <location>
        <begin position="210"/>
        <end position="244"/>
    </location>
</feature>
<sequence length="609" mass="67861">MVDWRGCYLLSGDRLKEKEQLKIANWMDTTGYCKVISEVCIPTDSETDNGDEDITLATDHVKTARKLILATRRNQDIATAKRFNLRINEIIAEDEGGAANVCATRGRELMPPPHSRCEDFGALCCFSLLSPPSDIKPALSDALLTVYGKAKLPNEAAELTLGIFAEAMDCGVWMDKFSYGKAIQSAVKLGDLDKGFELMNLMKKRGIMANRFVYNVLIGGLCRERRVNDAENLFDEMSQLNISPNRVAYNSLIDGYCKVGDIDKAFDMIERMKCDNVETNLMTYNTLLWRLRRFWMICVPTASCQMDLLIVFSLMGTLGVLKEHGVVITIVILNTTIKGYCKVGNLDNAVLAVDGLEREGVTPSCVTYNTMINHFCELGRMEEAHEWVGRMKAKGLSPVVRTFNILIDGYGRVCQFEKCLQILDEMESDGLKPNVVTFGSLINSFCKKERILEAEVILKDMLKRGVLPNVQIYNMLISGHCMGGNTENAFKLFDEMSRNGVSPTIVTYNVLINGLCKIGKTPEAEELAFTIANNGLSLIPDVITFNSLISGFSDAGNADKCLKLFERMKESGLKPTLRTYYPLISVLKKEGLDLVEKMSQLELAPDQVA</sequence>
<dbReference type="PROSITE" id="PS51375">
    <property type="entry name" value="PPR"/>
    <property type="match status" value="10"/>
</dbReference>
<dbReference type="Pfam" id="PF13041">
    <property type="entry name" value="PPR_2"/>
    <property type="match status" value="4"/>
</dbReference>
<feature type="repeat" description="PPR" evidence="3">
    <location>
        <begin position="434"/>
        <end position="468"/>
    </location>
</feature>